<sequence length="220" mass="24288">MPGCLAQGKTDRCDVRLRPPQLAASFICRPPSAVPWCARQAQCRNGPGKQGRKCHRYSSVTCPNRRSTRLSLNLPISKSVVRTNAIAPAWPNTFQSPCARSIAAAGLAHSTGSPAAIPPSTKSKGNATKTVISAIGHRFACRDNRMAKAQEFELKPWPPDVGKSGGLIHHPGTGRRRGLIRTLRRVRYTENSRFWPVSILRWAQFDPEKGSRRGVPHRKR</sequence>
<name>A0A1M5VWV9_9BRAD</name>
<reference evidence="1 2" key="1">
    <citation type="submission" date="2016-11" db="EMBL/GenBank/DDBJ databases">
        <authorList>
            <person name="Jaros S."/>
            <person name="Januszkiewicz K."/>
            <person name="Wedrychowicz H."/>
        </authorList>
    </citation>
    <scope>NUCLEOTIDE SEQUENCE [LARGE SCALE GENOMIC DNA]</scope>
    <source>
        <strain evidence="1 2">GAS138</strain>
    </source>
</reference>
<gene>
    <name evidence="1" type="ORF">SAMN05443248_6226</name>
</gene>
<evidence type="ECO:0000313" key="1">
    <source>
        <dbReference type="EMBL" id="SHH79772.1"/>
    </source>
</evidence>
<proteinExistence type="predicted"/>
<dbReference type="EMBL" id="LT670817">
    <property type="protein sequence ID" value="SHH79772.1"/>
    <property type="molecule type" value="Genomic_DNA"/>
</dbReference>
<organism evidence="1 2">
    <name type="scientific">Bradyrhizobium erythrophlei</name>
    <dbReference type="NCBI Taxonomy" id="1437360"/>
    <lineage>
        <taxon>Bacteria</taxon>
        <taxon>Pseudomonadati</taxon>
        <taxon>Pseudomonadota</taxon>
        <taxon>Alphaproteobacteria</taxon>
        <taxon>Hyphomicrobiales</taxon>
        <taxon>Nitrobacteraceae</taxon>
        <taxon>Bradyrhizobium</taxon>
    </lineage>
</organism>
<dbReference type="Proteomes" id="UP000189796">
    <property type="component" value="Chromosome I"/>
</dbReference>
<dbReference type="AlphaFoldDB" id="A0A1M5VWV9"/>
<evidence type="ECO:0000313" key="2">
    <source>
        <dbReference type="Proteomes" id="UP000189796"/>
    </source>
</evidence>
<accession>A0A1M5VWV9</accession>
<protein>
    <submittedName>
        <fullName evidence="1">Uncharacterized protein</fullName>
    </submittedName>
</protein>